<organism evidence="1 2">
    <name type="scientific">Paractinoplanes tereljensis</name>
    <dbReference type="NCBI Taxonomy" id="571912"/>
    <lineage>
        <taxon>Bacteria</taxon>
        <taxon>Bacillati</taxon>
        <taxon>Actinomycetota</taxon>
        <taxon>Actinomycetes</taxon>
        <taxon>Micromonosporales</taxon>
        <taxon>Micromonosporaceae</taxon>
        <taxon>Paractinoplanes</taxon>
    </lineage>
</organism>
<protein>
    <recommendedName>
        <fullName evidence="3">Outer membrane lipoprotein-sorting protein</fullName>
    </recommendedName>
</protein>
<evidence type="ECO:0000313" key="1">
    <source>
        <dbReference type="EMBL" id="GIF21610.1"/>
    </source>
</evidence>
<dbReference type="RefSeq" id="WP_203808372.1">
    <property type="nucleotide sequence ID" value="NZ_BOMY01000031.1"/>
</dbReference>
<dbReference type="PANTHER" id="PTHR37507:SF2">
    <property type="entry name" value="SPORULATION PROTEIN YDCC"/>
    <property type="match status" value="1"/>
</dbReference>
<evidence type="ECO:0000313" key="2">
    <source>
        <dbReference type="Proteomes" id="UP000623608"/>
    </source>
</evidence>
<name>A0A919NMN9_9ACTN</name>
<gene>
    <name evidence="1" type="ORF">Ate02nite_43400</name>
</gene>
<proteinExistence type="predicted"/>
<evidence type="ECO:0008006" key="3">
    <source>
        <dbReference type="Google" id="ProtNLM"/>
    </source>
</evidence>
<dbReference type="Gene3D" id="2.50.20.10">
    <property type="entry name" value="Lipoprotein localisation LolA/LolB/LppX"/>
    <property type="match status" value="1"/>
</dbReference>
<dbReference type="PANTHER" id="PTHR37507">
    <property type="entry name" value="SPORULATION PROTEIN YDCC"/>
    <property type="match status" value="1"/>
</dbReference>
<comment type="caution">
    <text evidence="1">The sequence shown here is derived from an EMBL/GenBank/DDBJ whole genome shotgun (WGS) entry which is preliminary data.</text>
</comment>
<reference evidence="1" key="1">
    <citation type="submission" date="2021-01" db="EMBL/GenBank/DDBJ databases">
        <title>Whole genome shotgun sequence of Actinoplanes tereljensis NBRC 105297.</title>
        <authorList>
            <person name="Komaki H."/>
            <person name="Tamura T."/>
        </authorList>
    </citation>
    <scope>NUCLEOTIDE SEQUENCE</scope>
    <source>
        <strain evidence="1">NBRC 105297</strain>
    </source>
</reference>
<dbReference type="InterPro" id="IPR052944">
    <property type="entry name" value="Sporulation_related"/>
</dbReference>
<keyword evidence="2" id="KW-1185">Reference proteome</keyword>
<dbReference type="InterPro" id="IPR029046">
    <property type="entry name" value="LolA/LolB/LppX"/>
</dbReference>
<dbReference type="Proteomes" id="UP000623608">
    <property type="component" value="Unassembled WGS sequence"/>
</dbReference>
<sequence length="310" mass="32038">MFGSRRAWGWAVPSAAAVAVLGAGAAAGAIVATADLALPPRSAAQLLVDLRNADVDGLSGTIVQSTDLGLPAVASLTRSAGGAADLAGLVFGTSTIRVWYAGPDRQRLALLNTYGETDLIRKGADAWLWNSSDRMSSHLTLPAAQLAAVAAADPATVASTTGVTEVAGRDAYELVLSPRDPASLIGRVSLAIDAEHHIPLRIEVYARNATTPAARLAFQQISFVVPDAEQFVFKPPPGTTTTEGNAHTALPVTPSLLGSGWTSVLTTRLPDPDGQRRVFAGSLVSVLITEDGRFYAGALTPARLAEIAGL</sequence>
<accession>A0A919NMN9</accession>
<dbReference type="AlphaFoldDB" id="A0A919NMN9"/>
<dbReference type="SUPFAM" id="SSF89392">
    <property type="entry name" value="Prokaryotic lipoproteins and lipoprotein localization factors"/>
    <property type="match status" value="1"/>
</dbReference>
<dbReference type="EMBL" id="BOMY01000031">
    <property type="protein sequence ID" value="GIF21610.1"/>
    <property type="molecule type" value="Genomic_DNA"/>
</dbReference>